<dbReference type="EMBL" id="WWCL01000004">
    <property type="protein sequence ID" value="MYN47009.1"/>
    <property type="molecule type" value="Genomic_DNA"/>
</dbReference>
<proteinExistence type="predicted"/>
<dbReference type="NCBIfam" id="TIGR02001">
    <property type="entry name" value="gcw_chp"/>
    <property type="match status" value="1"/>
</dbReference>
<evidence type="ECO:0000313" key="3">
    <source>
        <dbReference type="Proteomes" id="UP000444316"/>
    </source>
</evidence>
<accession>A0A845I1A8</accession>
<keyword evidence="3" id="KW-1185">Reference proteome</keyword>
<feature type="chain" id="PRO_5032637459" evidence="1">
    <location>
        <begin position="24"/>
        <end position="264"/>
    </location>
</feature>
<dbReference type="RefSeq" id="WP_161036442.1">
    <property type="nucleotide sequence ID" value="NZ_WWCL01000004.1"/>
</dbReference>
<organism evidence="2 3">
    <name type="scientific">Duganella fentianensis</name>
    <dbReference type="NCBI Taxonomy" id="2692177"/>
    <lineage>
        <taxon>Bacteria</taxon>
        <taxon>Pseudomonadati</taxon>
        <taxon>Pseudomonadota</taxon>
        <taxon>Betaproteobacteria</taxon>
        <taxon>Burkholderiales</taxon>
        <taxon>Oxalobacteraceae</taxon>
        <taxon>Telluria group</taxon>
        <taxon>Duganella</taxon>
    </lineage>
</organism>
<dbReference type="AlphaFoldDB" id="A0A845I1A8"/>
<name>A0A845I1A8_9BURK</name>
<dbReference type="Pfam" id="PF09694">
    <property type="entry name" value="Gcw_chp"/>
    <property type="match status" value="1"/>
</dbReference>
<feature type="signal peptide" evidence="1">
    <location>
        <begin position="1"/>
        <end position="23"/>
    </location>
</feature>
<keyword evidence="1" id="KW-0732">Signal</keyword>
<dbReference type="Proteomes" id="UP000444316">
    <property type="component" value="Unassembled WGS sequence"/>
</dbReference>
<dbReference type="InterPro" id="IPR010239">
    <property type="entry name" value="CHP02001"/>
</dbReference>
<evidence type="ECO:0000313" key="2">
    <source>
        <dbReference type="EMBL" id="MYN47009.1"/>
    </source>
</evidence>
<gene>
    <name evidence="2" type="ORF">GTP23_18355</name>
</gene>
<sequence length="264" mass="28448">MKLLVRLALLSSSALLLPAAVQAQTSAEASPPVAAAVPLTANLTLTSQYISRGFRQTWGKPALQGGFDYADPSGFSAGTWLSTVSNRYIEDGTLEWDIYGNYNGSVGELGYSAGLYVYKYPGAEYRASHTTYDYTELALGLSYQLAYLKYNYTVSKEFFGITNARGTGYLDLGANPDLGGGYTLNLHYGQGRVANNSMWSWRDYKVGVTRQLAPGWALSGAYTRAHGKTNAYDAYTLGIPNSAGKIDVSNPAAGTLVLALTRTF</sequence>
<comment type="caution">
    <text evidence="2">The sequence shown here is derived from an EMBL/GenBank/DDBJ whole genome shotgun (WGS) entry which is preliminary data.</text>
</comment>
<protein>
    <submittedName>
        <fullName evidence="2">Choline dehydrogenase</fullName>
    </submittedName>
</protein>
<evidence type="ECO:0000256" key="1">
    <source>
        <dbReference type="SAM" id="SignalP"/>
    </source>
</evidence>
<reference evidence="2" key="1">
    <citation type="submission" date="2019-12" db="EMBL/GenBank/DDBJ databases">
        <title>Novel species isolated from a subtropical stream in China.</title>
        <authorList>
            <person name="Lu H."/>
        </authorList>
    </citation>
    <scope>NUCLEOTIDE SEQUENCE [LARGE SCALE GENOMIC DNA]</scope>
    <source>
        <strain evidence="2">FT93W</strain>
    </source>
</reference>